<dbReference type="GO" id="GO:0005524">
    <property type="term" value="F:ATP binding"/>
    <property type="evidence" value="ECO:0007669"/>
    <property type="project" value="UniProtKB-KW"/>
</dbReference>
<feature type="domain" description="Helicase ATP-binding" evidence="7">
    <location>
        <begin position="114"/>
        <end position="302"/>
    </location>
</feature>
<dbReference type="InterPro" id="IPR001650">
    <property type="entry name" value="Helicase_C-like"/>
</dbReference>
<accession>A0ABD0T0M9</accession>
<dbReference type="SMART" id="SM00490">
    <property type="entry name" value="HELICc"/>
    <property type="match status" value="1"/>
</dbReference>
<proteinExistence type="predicted"/>
<keyword evidence="3" id="KW-0378">Hydrolase</keyword>
<dbReference type="AlphaFoldDB" id="A0ABD0T0M9"/>
<feature type="short sequence motif" description="Q motif" evidence="6">
    <location>
        <begin position="83"/>
        <end position="111"/>
    </location>
</feature>
<dbReference type="InterPro" id="IPR014001">
    <property type="entry name" value="Helicase_ATP-bd"/>
</dbReference>
<keyword evidence="2" id="KW-0547">Nucleotide-binding</keyword>
<evidence type="ECO:0000259" key="8">
    <source>
        <dbReference type="PROSITE" id="PS51194"/>
    </source>
</evidence>
<evidence type="ECO:0000256" key="4">
    <source>
        <dbReference type="ARBA" id="ARBA00022806"/>
    </source>
</evidence>
<evidence type="ECO:0000313" key="10">
    <source>
        <dbReference type="EMBL" id="KAL0831579.1"/>
    </source>
</evidence>
<dbReference type="EC" id="3.6.4.13" evidence="1"/>
<evidence type="ECO:0000256" key="5">
    <source>
        <dbReference type="ARBA" id="ARBA00022840"/>
    </source>
</evidence>
<dbReference type="SUPFAM" id="SSF52540">
    <property type="entry name" value="P-loop containing nucleoside triphosphate hydrolases"/>
    <property type="match status" value="1"/>
</dbReference>
<feature type="domain" description="Helicase C-terminal" evidence="8">
    <location>
        <begin position="334"/>
        <end position="482"/>
    </location>
</feature>
<evidence type="ECO:0000256" key="2">
    <source>
        <dbReference type="ARBA" id="ARBA00022741"/>
    </source>
</evidence>
<dbReference type="PROSITE" id="PS51192">
    <property type="entry name" value="HELICASE_ATP_BIND_1"/>
    <property type="match status" value="1"/>
</dbReference>
<protein>
    <recommendedName>
        <fullName evidence="1">RNA helicase</fullName>
        <ecNumber evidence="1">3.6.4.13</ecNumber>
    </recommendedName>
</protein>
<dbReference type="GO" id="GO:0003724">
    <property type="term" value="F:RNA helicase activity"/>
    <property type="evidence" value="ECO:0007669"/>
    <property type="project" value="UniProtKB-EC"/>
</dbReference>
<evidence type="ECO:0000256" key="1">
    <source>
        <dbReference type="ARBA" id="ARBA00012552"/>
    </source>
</evidence>
<dbReference type="Pfam" id="PF00271">
    <property type="entry name" value="Helicase_C"/>
    <property type="match status" value="1"/>
</dbReference>
<dbReference type="Pfam" id="PF00270">
    <property type="entry name" value="DEAD"/>
    <property type="match status" value="1"/>
</dbReference>
<dbReference type="Gene3D" id="3.40.50.300">
    <property type="entry name" value="P-loop containing nucleotide triphosphate hydrolases"/>
    <property type="match status" value="2"/>
</dbReference>
<feature type="domain" description="DEAD-box RNA helicase Q" evidence="9">
    <location>
        <begin position="83"/>
        <end position="111"/>
    </location>
</feature>
<evidence type="ECO:0000259" key="7">
    <source>
        <dbReference type="PROSITE" id="PS51192"/>
    </source>
</evidence>
<gene>
    <name evidence="10" type="ORF">ABMA28_002364</name>
</gene>
<evidence type="ECO:0000259" key="9">
    <source>
        <dbReference type="PROSITE" id="PS51195"/>
    </source>
</evidence>
<keyword evidence="5" id="KW-0067">ATP-binding</keyword>
<dbReference type="InterPro" id="IPR027417">
    <property type="entry name" value="P-loop_NTPase"/>
</dbReference>
<dbReference type="PROSITE" id="PS51195">
    <property type="entry name" value="Q_MOTIF"/>
    <property type="match status" value="1"/>
</dbReference>
<dbReference type="SMART" id="SM00487">
    <property type="entry name" value="DEXDc"/>
    <property type="match status" value="1"/>
</dbReference>
<dbReference type="PROSITE" id="PS51194">
    <property type="entry name" value="HELICASE_CTER"/>
    <property type="match status" value="1"/>
</dbReference>
<dbReference type="InterPro" id="IPR011545">
    <property type="entry name" value="DEAD/DEAH_box_helicase_dom"/>
</dbReference>
<evidence type="ECO:0000313" key="11">
    <source>
        <dbReference type="Proteomes" id="UP001549921"/>
    </source>
</evidence>
<comment type="caution">
    <text evidence="10">The sequence shown here is derived from an EMBL/GenBank/DDBJ whole genome shotgun (WGS) entry which is preliminary data.</text>
</comment>
<dbReference type="PANTHER" id="PTHR47960">
    <property type="entry name" value="DEAD-BOX ATP-DEPENDENT RNA HELICASE 50"/>
    <property type="match status" value="1"/>
</dbReference>
<keyword evidence="4" id="KW-0347">Helicase</keyword>
<name>A0ABD0T0M9_LOXSC</name>
<organism evidence="10 11">
    <name type="scientific">Loxostege sticticalis</name>
    <name type="common">Beet webworm moth</name>
    <dbReference type="NCBI Taxonomy" id="481309"/>
    <lineage>
        <taxon>Eukaryota</taxon>
        <taxon>Metazoa</taxon>
        <taxon>Ecdysozoa</taxon>
        <taxon>Arthropoda</taxon>
        <taxon>Hexapoda</taxon>
        <taxon>Insecta</taxon>
        <taxon>Pterygota</taxon>
        <taxon>Neoptera</taxon>
        <taxon>Endopterygota</taxon>
        <taxon>Lepidoptera</taxon>
        <taxon>Glossata</taxon>
        <taxon>Ditrysia</taxon>
        <taxon>Pyraloidea</taxon>
        <taxon>Crambidae</taxon>
        <taxon>Pyraustinae</taxon>
        <taxon>Loxostege</taxon>
    </lineage>
</organism>
<dbReference type="InterPro" id="IPR014014">
    <property type="entry name" value="RNA_helicase_DEAD_Q_motif"/>
</dbReference>
<evidence type="ECO:0000256" key="3">
    <source>
        <dbReference type="ARBA" id="ARBA00022801"/>
    </source>
</evidence>
<sequence length="499" mass="56084">MSKLRQIIKTSYCRYYSVQQAKKKLPIISCKRPEFNHYEGQTYSKFEGVKLASKSWVHLTSKGDYFVIYGDANKKEDKEVYKKSFEEIGVSNQLIEVMSSQGFSLPTEIQTKAIPSILKGNNTVITAETGCGKTLAYLLPIFQHILEWKPNINEEFNSPLAVVITPSRELATQIGEVAQNIAQSLNLNVTTLVGGKTKQKMLNPPIEYCDLLVTTLGAYSKLVTTGIFKLNNVHHVVLDEADSLLDDSFIGKVSNLMKKFSIRYKVEIQTPPVGCQLTLVSATMPHELPETVTSFVDPESLKTVTTSNVHRILPHVPQKFLRLGKAHKPAELLKLVNTDMNLKRPVMIFSNQTSTCDFVSMFLNENNIECVNINGQMAVALKQGKFEMFKSGKVNVLSCTDIASRGLDTTRVQHIINYDFPLYTADYIHRCGRTGRLGSAQDCYVTNFIAWPREIQQVQKIEASVRKHTELPSVNANIKRLIEDRVVRMVESGAIRRAA</sequence>
<evidence type="ECO:0000256" key="6">
    <source>
        <dbReference type="PROSITE-ProRule" id="PRU00552"/>
    </source>
</evidence>
<reference evidence="10 11" key="1">
    <citation type="submission" date="2024-06" db="EMBL/GenBank/DDBJ databases">
        <title>A chromosome-level genome assembly of beet webworm, Loxostege sticticalis.</title>
        <authorList>
            <person name="Zhang Y."/>
        </authorList>
    </citation>
    <scope>NUCLEOTIDE SEQUENCE [LARGE SCALE GENOMIC DNA]</scope>
    <source>
        <strain evidence="10">AQ028</strain>
        <tissue evidence="10">Male pupae</tissue>
    </source>
</reference>
<dbReference type="CDD" id="cd18787">
    <property type="entry name" value="SF2_C_DEAD"/>
    <property type="match status" value="1"/>
</dbReference>
<dbReference type="EMBL" id="JBEDNZ010000012">
    <property type="protein sequence ID" value="KAL0831579.1"/>
    <property type="molecule type" value="Genomic_DNA"/>
</dbReference>
<dbReference type="Proteomes" id="UP001549921">
    <property type="component" value="Unassembled WGS sequence"/>
</dbReference>
<dbReference type="GO" id="GO:0016787">
    <property type="term" value="F:hydrolase activity"/>
    <property type="evidence" value="ECO:0007669"/>
    <property type="project" value="UniProtKB-KW"/>
</dbReference>